<organism evidence="2 3">
    <name type="scientific">Naegleria lovaniensis</name>
    <name type="common">Amoeba</name>
    <dbReference type="NCBI Taxonomy" id="51637"/>
    <lineage>
        <taxon>Eukaryota</taxon>
        <taxon>Discoba</taxon>
        <taxon>Heterolobosea</taxon>
        <taxon>Tetramitia</taxon>
        <taxon>Eutetramitia</taxon>
        <taxon>Vahlkampfiidae</taxon>
        <taxon>Naegleria</taxon>
    </lineage>
</organism>
<keyword evidence="3" id="KW-1185">Reference proteome</keyword>
<feature type="compositionally biased region" description="Polar residues" evidence="1">
    <location>
        <begin position="30"/>
        <end position="58"/>
    </location>
</feature>
<sequence>MAHLRSQDLLVQTLPHQEHRKVNSVVMLGKQNSSSTLTHLKPRNSTSSMEQAPMQLSQNEEEDYEEEIDSEGDEYSDCSDEEKCDETSTTKSNRPTRKAKEQGSIKTKMFIQGLESDEI</sequence>
<proteinExistence type="predicted"/>
<gene>
    <name evidence="2" type="ORF">C9374_010285</name>
</gene>
<evidence type="ECO:0000256" key="1">
    <source>
        <dbReference type="SAM" id="MobiDB-lite"/>
    </source>
</evidence>
<accession>A0AA88GIT3</accession>
<feature type="region of interest" description="Disordered" evidence="1">
    <location>
        <begin position="1"/>
        <end position="119"/>
    </location>
</feature>
<dbReference type="AlphaFoldDB" id="A0AA88GIT3"/>
<evidence type="ECO:0000313" key="3">
    <source>
        <dbReference type="Proteomes" id="UP000816034"/>
    </source>
</evidence>
<dbReference type="GeneID" id="68102739"/>
<dbReference type="RefSeq" id="XP_044544085.1">
    <property type="nucleotide sequence ID" value="XM_044685812.1"/>
</dbReference>
<evidence type="ECO:0000313" key="2">
    <source>
        <dbReference type="EMBL" id="KAG2374911.1"/>
    </source>
</evidence>
<comment type="caution">
    <text evidence="2">The sequence shown here is derived from an EMBL/GenBank/DDBJ whole genome shotgun (WGS) entry which is preliminary data.</text>
</comment>
<name>A0AA88GIT3_NAELO</name>
<protein>
    <submittedName>
        <fullName evidence="2">Uncharacterized protein</fullName>
    </submittedName>
</protein>
<dbReference type="Proteomes" id="UP000816034">
    <property type="component" value="Unassembled WGS sequence"/>
</dbReference>
<feature type="compositionally biased region" description="Acidic residues" evidence="1">
    <location>
        <begin position="59"/>
        <end position="84"/>
    </location>
</feature>
<dbReference type="EMBL" id="PYSW02000041">
    <property type="protein sequence ID" value="KAG2374911.1"/>
    <property type="molecule type" value="Genomic_DNA"/>
</dbReference>
<reference evidence="2 3" key="1">
    <citation type="journal article" date="2018" name="BMC Genomics">
        <title>The genome of Naegleria lovaniensis, the basis for a comparative approach to unravel pathogenicity factors of the human pathogenic amoeba N. fowleri.</title>
        <authorList>
            <person name="Liechti N."/>
            <person name="Schurch N."/>
            <person name="Bruggmann R."/>
            <person name="Wittwer M."/>
        </authorList>
    </citation>
    <scope>NUCLEOTIDE SEQUENCE [LARGE SCALE GENOMIC DNA]</scope>
    <source>
        <strain evidence="2 3">ATCC 30569</strain>
    </source>
</reference>